<evidence type="ECO:0000313" key="2">
    <source>
        <dbReference type="EMBL" id="KAJ1366116.1"/>
    </source>
</evidence>
<sequence length="118" mass="13135">MFLLHYYCTDEHILGCLIILYKKTNIYSRLQGHWPLAATLFNQSLKQIGGNGEHNPLPYKVSCWRDVKTAPFSAGGQLGRLRRKNADACSKVANTDHGDEQYSKGHGRLSSGTQVLAS</sequence>
<gene>
    <name evidence="2" type="ORF">KIN20_026711</name>
</gene>
<protein>
    <submittedName>
        <fullName evidence="2">Uncharacterized protein</fullName>
    </submittedName>
</protein>
<organism evidence="2 3">
    <name type="scientific">Parelaphostrongylus tenuis</name>
    <name type="common">Meningeal worm</name>
    <dbReference type="NCBI Taxonomy" id="148309"/>
    <lineage>
        <taxon>Eukaryota</taxon>
        <taxon>Metazoa</taxon>
        <taxon>Ecdysozoa</taxon>
        <taxon>Nematoda</taxon>
        <taxon>Chromadorea</taxon>
        <taxon>Rhabditida</taxon>
        <taxon>Rhabditina</taxon>
        <taxon>Rhabditomorpha</taxon>
        <taxon>Strongyloidea</taxon>
        <taxon>Metastrongylidae</taxon>
        <taxon>Parelaphostrongylus</taxon>
    </lineage>
</organism>
<accession>A0AAD5QYE4</accession>
<comment type="caution">
    <text evidence="2">The sequence shown here is derived from an EMBL/GenBank/DDBJ whole genome shotgun (WGS) entry which is preliminary data.</text>
</comment>
<feature type="region of interest" description="Disordered" evidence="1">
    <location>
        <begin position="96"/>
        <end position="118"/>
    </location>
</feature>
<proteinExistence type="predicted"/>
<name>A0AAD5QYE4_PARTN</name>
<evidence type="ECO:0000256" key="1">
    <source>
        <dbReference type="SAM" id="MobiDB-lite"/>
    </source>
</evidence>
<reference evidence="2" key="1">
    <citation type="submission" date="2021-06" db="EMBL/GenBank/DDBJ databases">
        <title>Parelaphostrongylus tenuis whole genome reference sequence.</title>
        <authorList>
            <person name="Garwood T.J."/>
            <person name="Larsen P.A."/>
            <person name="Fountain-Jones N.M."/>
            <person name="Garbe J.R."/>
            <person name="Macchietto M.G."/>
            <person name="Kania S.A."/>
            <person name="Gerhold R.W."/>
            <person name="Richards J.E."/>
            <person name="Wolf T.M."/>
        </authorList>
    </citation>
    <scope>NUCLEOTIDE SEQUENCE</scope>
    <source>
        <strain evidence="2">MNPRO001-30</strain>
        <tissue evidence="2">Meninges</tissue>
    </source>
</reference>
<evidence type="ECO:0000313" key="3">
    <source>
        <dbReference type="Proteomes" id="UP001196413"/>
    </source>
</evidence>
<dbReference type="AlphaFoldDB" id="A0AAD5QYE4"/>
<keyword evidence="3" id="KW-1185">Reference proteome</keyword>
<dbReference type="EMBL" id="JAHQIW010005469">
    <property type="protein sequence ID" value="KAJ1366116.1"/>
    <property type="molecule type" value="Genomic_DNA"/>
</dbReference>
<dbReference type="Proteomes" id="UP001196413">
    <property type="component" value="Unassembled WGS sequence"/>
</dbReference>